<evidence type="ECO:0000259" key="1">
    <source>
        <dbReference type="PROSITE" id="PS51186"/>
    </source>
</evidence>
<dbReference type="GO" id="GO:0016747">
    <property type="term" value="F:acyltransferase activity, transferring groups other than amino-acyl groups"/>
    <property type="evidence" value="ECO:0007669"/>
    <property type="project" value="InterPro"/>
</dbReference>
<gene>
    <name evidence="2" type="ORF">SAMN05216259_114181</name>
</gene>
<dbReference type="PROSITE" id="PS51186">
    <property type="entry name" value="GNAT"/>
    <property type="match status" value="1"/>
</dbReference>
<sequence>MTTSVPIGLAEQTEIEAYADFATGAPAPLRTSLGIGSQHIGPALALAIREDSSRFFNRAGGFGGGDLTTADVPAQVCDFFREQGVPQGAFMIAPPLLPADWASTAGTLNLTEGSRFVKLGCDVETALSAPDGVAALDPGLRVGPVEPHQAAEWATVMMTTFGFGTPDMIDMAASCVGRPNWHQYAVRDGERIVAVGSIFVNGECADMFGGATLPEGRGRGAQSALLTARARAARAAGCRWLVAETGAEAPGDHNTSLHNMLRAGFEPLYERVTWLWREG</sequence>
<feature type="domain" description="N-acetyltransferase" evidence="1">
    <location>
        <begin position="140"/>
        <end position="279"/>
    </location>
</feature>
<dbReference type="InterPro" id="IPR000182">
    <property type="entry name" value="GNAT_dom"/>
</dbReference>
<evidence type="ECO:0000313" key="2">
    <source>
        <dbReference type="EMBL" id="SDO95885.1"/>
    </source>
</evidence>
<dbReference type="RefSeq" id="WP_093787355.1">
    <property type="nucleotide sequence ID" value="NZ_FNIE01000014.1"/>
</dbReference>
<keyword evidence="3" id="KW-1185">Reference proteome</keyword>
<dbReference type="STRING" id="310781.SAMN05216259_114181"/>
<dbReference type="Proteomes" id="UP000199341">
    <property type="component" value="Unassembled WGS sequence"/>
</dbReference>
<proteinExistence type="predicted"/>
<dbReference type="Gene3D" id="3.40.630.30">
    <property type="match status" value="1"/>
</dbReference>
<dbReference type="OrthoDB" id="4712828at2"/>
<evidence type="ECO:0000313" key="3">
    <source>
        <dbReference type="Proteomes" id="UP000199341"/>
    </source>
</evidence>
<dbReference type="InterPro" id="IPR016181">
    <property type="entry name" value="Acyl_CoA_acyltransferase"/>
</dbReference>
<reference evidence="2 3" key="1">
    <citation type="submission" date="2016-10" db="EMBL/GenBank/DDBJ databases">
        <authorList>
            <person name="de Groot N.N."/>
        </authorList>
    </citation>
    <scope>NUCLEOTIDE SEQUENCE [LARGE SCALE GENOMIC DNA]</scope>
    <source>
        <strain evidence="2 3">CGMCC 4.2022</strain>
    </source>
</reference>
<protein>
    <recommendedName>
        <fullName evidence="1">N-acetyltransferase domain-containing protein</fullName>
    </recommendedName>
</protein>
<dbReference type="Pfam" id="PF00583">
    <property type="entry name" value="Acetyltransf_1"/>
    <property type="match status" value="1"/>
</dbReference>
<dbReference type="SUPFAM" id="SSF55729">
    <property type="entry name" value="Acyl-CoA N-acyltransferases (Nat)"/>
    <property type="match status" value="1"/>
</dbReference>
<dbReference type="AlphaFoldDB" id="A0A1H0NTT3"/>
<name>A0A1H0NTT3_9ACTN</name>
<organism evidence="2 3">
    <name type="scientific">Actinacidiphila guanduensis</name>
    <dbReference type="NCBI Taxonomy" id="310781"/>
    <lineage>
        <taxon>Bacteria</taxon>
        <taxon>Bacillati</taxon>
        <taxon>Actinomycetota</taxon>
        <taxon>Actinomycetes</taxon>
        <taxon>Kitasatosporales</taxon>
        <taxon>Streptomycetaceae</taxon>
        <taxon>Actinacidiphila</taxon>
    </lineage>
</organism>
<accession>A0A1H0NTT3</accession>
<dbReference type="EMBL" id="FNIE01000014">
    <property type="protein sequence ID" value="SDO95885.1"/>
    <property type="molecule type" value="Genomic_DNA"/>
</dbReference>